<comment type="catalytic activity">
    <reaction evidence="11">
        <text>N-terminal L-seryl-[histone H4] + acetyl-CoA = N-terminal N(alpha)-acetyl-L-seryl-[histone H4] + CoA + H(+)</text>
        <dbReference type="Rhea" id="RHEA:50596"/>
        <dbReference type="Rhea" id="RHEA-COMP:12740"/>
        <dbReference type="Rhea" id="RHEA-COMP:12743"/>
        <dbReference type="ChEBI" id="CHEBI:15378"/>
        <dbReference type="ChEBI" id="CHEBI:57287"/>
        <dbReference type="ChEBI" id="CHEBI:57288"/>
        <dbReference type="ChEBI" id="CHEBI:64738"/>
        <dbReference type="ChEBI" id="CHEBI:83690"/>
        <dbReference type="EC" id="2.3.1.257"/>
    </reaction>
</comment>
<reference evidence="13" key="1">
    <citation type="submission" date="2020-11" db="EMBL/GenBank/DDBJ databases">
        <authorList>
            <person name="Whitehead M."/>
        </authorList>
    </citation>
    <scope>NUCLEOTIDE SEQUENCE</scope>
    <source>
        <strain evidence="13">EGII</strain>
    </source>
</reference>
<evidence type="ECO:0000256" key="10">
    <source>
        <dbReference type="ARBA" id="ARBA00047821"/>
    </source>
</evidence>
<accession>A0A811U3E8</accession>
<dbReference type="EC" id="2.3.1.257" evidence="4"/>
<dbReference type="Gene3D" id="3.40.630.30">
    <property type="match status" value="1"/>
</dbReference>
<comment type="similarity">
    <text evidence="3">Belongs to the acetyltransferase family. NAA40 subfamily.</text>
</comment>
<dbReference type="InterPro" id="IPR000182">
    <property type="entry name" value="GNAT_dom"/>
</dbReference>
<evidence type="ECO:0000256" key="8">
    <source>
        <dbReference type="ARBA" id="ARBA00023242"/>
    </source>
</evidence>
<evidence type="ECO:0000256" key="2">
    <source>
        <dbReference type="ARBA" id="ARBA00004496"/>
    </source>
</evidence>
<comment type="subcellular location">
    <subcellularLocation>
        <location evidence="2">Cytoplasm</location>
    </subcellularLocation>
    <subcellularLocation>
        <location evidence="1">Nucleus</location>
    </subcellularLocation>
</comment>
<dbReference type="SUPFAM" id="SSF55729">
    <property type="entry name" value="Acyl-CoA N-acyltransferases (Nat)"/>
    <property type="match status" value="1"/>
</dbReference>
<dbReference type="GO" id="GO:0043998">
    <property type="term" value="F:histone H2A acetyltransferase activity"/>
    <property type="evidence" value="ECO:0007669"/>
    <property type="project" value="InterPro"/>
</dbReference>
<name>A0A811U3E8_CERCA</name>
<dbReference type="EMBL" id="CAJHJT010000001">
    <property type="protein sequence ID" value="CAD6992766.1"/>
    <property type="molecule type" value="Genomic_DNA"/>
</dbReference>
<keyword evidence="8" id="KW-0539">Nucleus</keyword>
<dbReference type="Proteomes" id="UP000606786">
    <property type="component" value="Unassembled WGS sequence"/>
</dbReference>
<evidence type="ECO:0000256" key="11">
    <source>
        <dbReference type="ARBA" id="ARBA00049524"/>
    </source>
</evidence>
<evidence type="ECO:0000259" key="12">
    <source>
        <dbReference type="PROSITE" id="PS51186"/>
    </source>
</evidence>
<comment type="caution">
    <text evidence="13">The sequence shown here is derived from an EMBL/GenBank/DDBJ whole genome shotgun (WGS) entry which is preliminary data.</text>
</comment>
<evidence type="ECO:0000256" key="1">
    <source>
        <dbReference type="ARBA" id="ARBA00004123"/>
    </source>
</evidence>
<keyword evidence="6" id="KW-0963">Cytoplasm</keyword>
<dbReference type="OrthoDB" id="424551at2759"/>
<comment type="catalytic activity">
    <reaction evidence="10">
        <text>N-terminal L-seryl-[histone H2A] + acetyl-CoA = N-terminal N(alpha)-acetyl-L-seryl-[histone H2A] + CoA + H(+)</text>
        <dbReference type="Rhea" id="RHEA:50600"/>
        <dbReference type="Rhea" id="RHEA-COMP:12742"/>
        <dbReference type="Rhea" id="RHEA-COMP:12744"/>
        <dbReference type="ChEBI" id="CHEBI:15378"/>
        <dbReference type="ChEBI" id="CHEBI:57287"/>
        <dbReference type="ChEBI" id="CHEBI:57288"/>
        <dbReference type="ChEBI" id="CHEBI:64738"/>
        <dbReference type="ChEBI" id="CHEBI:83690"/>
        <dbReference type="EC" id="2.3.1.257"/>
    </reaction>
</comment>
<dbReference type="InterPro" id="IPR039949">
    <property type="entry name" value="NAA40"/>
</dbReference>
<dbReference type="InterPro" id="IPR016181">
    <property type="entry name" value="Acyl_CoA_acyltransferase"/>
</dbReference>
<evidence type="ECO:0000256" key="4">
    <source>
        <dbReference type="ARBA" id="ARBA00012950"/>
    </source>
</evidence>
<dbReference type="Pfam" id="PF00583">
    <property type="entry name" value="Acetyltransf_1"/>
    <property type="match status" value="1"/>
</dbReference>
<organism evidence="13 14">
    <name type="scientific">Ceratitis capitata</name>
    <name type="common">Mediterranean fruit fly</name>
    <name type="synonym">Tephritis capitata</name>
    <dbReference type="NCBI Taxonomy" id="7213"/>
    <lineage>
        <taxon>Eukaryota</taxon>
        <taxon>Metazoa</taxon>
        <taxon>Ecdysozoa</taxon>
        <taxon>Arthropoda</taxon>
        <taxon>Hexapoda</taxon>
        <taxon>Insecta</taxon>
        <taxon>Pterygota</taxon>
        <taxon>Neoptera</taxon>
        <taxon>Endopterygota</taxon>
        <taxon>Diptera</taxon>
        <taxon>Brachycera</taxon>
        <taxon>Muscomorpha</taxon>
        <taxon>Tephritoidea</taxon>
        <taxon>Tephritidae</taxon>
        <taxon>Ceratitis</taxon>
        <taxon>Ceratitis</taxon>
    </lineage>
</organism>
<proteinExistence type="inferred from homology"/>
<evidence type="ECO:0000313" key="14">
    <source>
        <dbReference type="Proteomes" id="UP000606786"/>
    </source>
</evidence>
<dbReference type="PANTHER" id="PTHR20531">
    <property type="entry name" value="N-ALPHA-ACETYLTRANSFERASE 40"/>
    <property type="match status" value="1"/>
</dbReference>
<dbReference type="PROSITE" id="PS51186">
    <property type="entry name" value="GNAT"/>
    <property type="match status" value="1"/>
</dbReference>
<dbReference type="GO" id="GO:0010485">
    <property type="term" value="F:histone H4 acetyltransferase activity"/>
    <property type="evidence" value="ECO:0007669"/>
    <property type="project" value="InterPro"/>
</dbReference>
<keyword evidence="9" id="KW-0012">Acyltransferase</keyword>
<dbReference type="GO" id="GO:0005634">
    <property type="term" value="C:nucleus"/>
    <property type="evidence" value="ECO:0007669"/>
    <property type="project" value="UniProtKB-SubCell"/>
</dbReference>
<evidence type="ECO:0000256" key="6">
    <source>
        <dbReference type="ARBA" id="ARBA00022490"/>
    </source>
</evidence>
<dbReference type="PANTHER" id="PTHR20531:SF1">
    <property type="entry name" value="N-ALPHA-ACETYLTRANSFERASE 40"/>
    <property type="match status" value="1"/>
</dbReference>
<evidence type="ECO:0000256" key="9">
    <source>
        <dbReference type="ARBA" id="ARBA00023315"/>
    </source>
</evidence>
<evidence type="ECO:0000256" key="3">
    <source>
        <dbReference type="ARBA" id="ARBA00008870"/>
    </source>
</evidence>
<keyword evidence="7" id="KW-0808">Transferase</keyword>
<feature type="domain" description="N-acetyltransferase" evidence="12">
    <location>
        <begin position="51"/>
        <end position="198"/>
    </location>
</feature>
<dbReference type="GO" id="GO:1990189">
    <property type="term" value="F:protein N-terminal-serine acetyltransferase activity"/>
    <property type="evidence" value="ECO:0007669"/>
    <property type="project" value="UniProtKB-EC"/>
</dbReference>
<gene>
    <name evidence="13" type="ORF">CCAP1982_LOCUS1607</name>
</gene>
<protein>
    <recommendedName>
        <fullName evidence="5">N-alpha-acetyltransferase 40</fullName>
        <ecNumber evidence="4">2.3.1.257</ecNumber>
    </recommendedName>
</protein>
<dbReference type="AlphaFoldDB" id="A0A811U3E8"/>
<sequence length="200" mass="23085">MTNTNSSTNQQRNVENASKAKNPLQSVLDGFEFTAKNGTEYKLYCRAKGDMDVKTLKWAFKLAERNVGPFYKALQMGWQPKVKQNDLNKKWARYLVATDKSGQPVAYTMFRFDMDYGHSVLYCYEMQIEADHQRQGLGKFIMNALEQCARHWHMDKVVLTVLKNNDNALAFFKTIGFSLDETSPDILEKAEYEILSKNLI</sequence>
<dbReference type="GO" id="GO:0005737">
    <property type="term" value="C:cytoplasm"/>
    <property type="evidence" value="ECO:0007669"/>
    <property type="project" value="UniProtKB-SubCell"/>
</dbReference>
<dbReference type="CDD" id="cd04301">
    <property type="entry name" value="NAT_SF"/>
    <property type="match status" value="1"/>
</dbReference>
<evidence type="ECO:0000256" key="7">
    <source>
        <dbReference type="ARBA" id="ARBA00022679"/>
    </source>
</evidence>
<evidence type="ECO:0000313" key="13">
    <source>
        <dbReference type="EMBL" id="CAD6992766.1"/>
    </source>
</evidence>
<keyword evidence="14" id="KW-1185">Reference proteome</keyword>
<evidence type="ECO:0000256" key="5">
    <source>
        <dbReference type="ARBA" id="ARBA00015043"/>
    </source>
</evidence>